<dbReference type="InterPro" id="IPR012675">
    <property type="entry name" value="Beta-grasp_dom_sf"/>
</dbReference>
<dbReference type="EMBL" id="CP091430">
    <property type="protein sequence ID" value="UVI31579.1"/>
    <property type="molecule type" value="Genomic_DNA"/>
</dbReference>
<reference evidence="1" key="1">
    <citation type="submission" date="2022-01" db="EMBL/GenBank/DDBJ databases">
        <title>Paenibacillus spongiae sp. nov., isolated from marine sponge.</title>
        <authorList>
            <person name="Li Z."/>
            <person name="Zhang M."/>
        </authorList>
    </citation>
    <scope>NUCLEOTIDE SEQUENCE</scope>
    <source>
        <strain evidence="1">PHS-Z3</strain>
    </source>
</reference>
<gene>
    <name evidence="1" type="ORF">L1F29_07090</name>
</gene>
<dbReference type="InterPro" id="IPR016155">
    <property type="entry name" value="Mopterin_synth/thiamin_S_b"/>
</dbReference>
<dbReference type="Gene3D" id="3.10.20.30">
    <property type="match status" value="1"/>
</dbReference>
<name>A0ABY5SCS3_9BACL</name>
<evidence type="ECO:0000313" key="2">
    <source>
        <dbReference type="Proteomes" id="UP001057877"/>
    </source>
</evidence>
<proteinExistence type="predicted"/>
<dbReference type="InterPro" id="IPR003749">
    <property type="entry name" value="ThiS/MoaD-like"/>
</dbReference>
<dbReference type="RefSeq" id="WP_258387641.1">
    <property type="nucleotide sequence ID" value="NZ_CP091430.1"/>
</dbReference>
<evidence type="ECO:0000313" key="1">
    <source>
        <dbReference type="EMBL" id="UVI31579.1"/>
    </source>
</evidence>
<protein>
    <submittedName>
        <fullName evidence="1">MoaD/ThiS family protein</fullName>
    </submittedName>
</protein>
<dbReference type="InterPro" id="IPR052045">
    <property type="entry name" value="Sulfur_Carrier/Prot_Modifier"/>
</dbReference>
<dbReference type="SUPFAM" id="SSF54285">
    <property type="entry name" value="MoaD/ThiS"/>
    <property type="match status" value="1"/>
</dbReference>
<keyword evidence="2" id="KW-1185">Reference proteome</keyword>
<dbReference type="PANTHER" id="PTHR38031:SF1">
    <property type="entry name" value="SULFUR CARRIER PROTEIN CYSO"/>
    <property type="match status" value="1"/>
</dbReference>
<sequence>MKIDIVVPFLLSDCTGGRSGFSLEADTLEEAVHRLFADYPLLHHHVYNEEGRIRQHVLLYYNDENIEWLADRSIPLQAGDRLLVLQAVSGG</sequence>
<dbReference type="Pfam" id="PF02597">
    <property type="entry name" value="ThiS"/>
    <property type="match status" value="1"/>
</dbReference>
<organism evidence="1 2">
    <name type="scientific">Paenibacillus spongiae</name>
    <dbReference type="NCBI Taxonomy" id="2909671"/>
    <lineage>
        <taxon>Bacteria</taxon>
        <taxon>Bacillati</taxon>
        <taxon>Bacillota</taxon>
        <taxon>Bacilli</taxon>
        <taxon>Bacillales</taxon>
        <taxon>Paenibacillaceae</taxon>
        <taxon>Paenibacillus</taxon>
    </lineage>
</organism>
<accession>A0ABY5SCS3</accession>
<dbReference type="Proteomes" id="UP001057877">
    <property type="component" value="Chromosome"/>
</dbReference>
<dbReference type="PANTHER" id="PTHR38031">
    <property type="entry name" value="SULFUR CARRIER PROTEIN SLR0821-RELATED"/>
    <property type="match status" value="1"/>
</dbReference>